<dbReference type="EMBL" id="JAIZAY010000022">
    <property type="protein sequence ID" value="KAJ8020750.1"/>
    <property type="molecule type" value="Genomic_DNA"/>
</dbReference>
<gene>
    <name evidence="4" type="ORF">HOLleu_40428</name>
</gene>
<evidence type="ECO:0000259" key="3">
    <source>
        <dbReference type="PROSITE" id="PS50222"/>
    </source>
</evidence>
<organism evidence="4 5">
    <name type="scientific">Holothuria leucospilota</name>
    <name type="common">Black long sea cucumber</name>
    <name type="synonym">Mertensiothuria leucospilota</name>
    <dbReference type="NCBI Taxonomy" id="206669"/>
    <lineage>
        <taxon>Eukaryota</taxon>
        <taxon>Metazoa</taxon>
        <taxon>Echinodermata</taxon>
        <taxon>Eleutherozoa</taxon>
        <taxon>Echinozoa</taxon>
        <taxon>Holothuroidea</taxon>
        <taxon>Aspidochirotacea</taxon>
        <taxon>Aspidochirotida</taxon>
        <taxon>Holothuriidae</taxon>
        <taxon>Holothuria</taxon>
    </lineage>
</organism>
<comment type="caution">
    <text evidence="4">The sequence shown here is derived from an EMBL/GenBank/DDBJ whole genome shotgun (WGS) entry which is preliminary data.</text>
</comment>
<dbReference type="AlphaFoldDB" id="A0A9Q1BBP5"/>
<dbReference type="SUPFAM" id="SSF47473">
    <property type="entry name" value="EF-hand"/>
    <property type="match status" value="1"/>
</dbReference>
<name>A0A9Q1BBP5_HOLLE</name>
<evidence type="ECO:0000256" key="1">
    <source>
        <dbReference type="ARBA" id="ARBA00022837"/>
    </source>
</evidence>
<dbReference type="PROSITE" id="PS00018">
    <property type="entry name" value="EF_HAND_1"/>
    <property type="match status" value="1"/>
</dbReference>
<feature type="signal peptide" evidence="2">
    <location>
        <begin position="1"/>
        <end position="21"/>
    </location>
</feature>
<reference evidence="4" key="1">
    <citation type="submission" date="2021-10" db="EMBL/GenBank/DDBJ databases">
        <title>Tropical sea cucumber genome reveals ecological adaptation and Cuvierian tubules defense mechanism.</title>
        <authorList>
            <person name="Chen T."/>
        </authorList>
    </citation>
    <scope>NUCLEOTIDE SEQUENCE</scope>
    <source>
        <strain evidence="4">Nanhai2018</strain>
        <tissue evidence="4">Muscle</tissue>
    </source>
</reference>
<dbReference type="InterPro" id="IPR002048">
    <property type="entry name" value="EF_hand_dom"/>
</dbReference>
<dbReference type="Gene3D" id="1.10.238.10">
    <property type="entry name" value="EF-hand"/>
    <property type="match status" value="1"/>
</dbReference>
<dbReference type="InterPro" id="IPR018247">
    <property type="entry name" value="EF_Hand_1_Ca_BS"/>
</dbReference>
<proteinExistence type="predicted"/>
<dbReference type="PROSITE" id="PS50222">
    <property type="entry name" value="EF_HAND_2"/>
    <property type="match status" value="1"/>
</dbReference>
<evidence type="ECO:0000313" key="5">
    <source>
        <dbReference type="Proteomes" id="UP001152320"/>
    </source>
</evidence>
<keyword evidence="1" id="KW-0106">Calcium</keyword>
<keyword evidence="2" id="KW-0732">Signal</keyword>
<protein>
    <recommendedName>
        <fullName evidence="3">EF-hand domain-containing protein</fullName>
    </recommendedName>
</protein>
<dbReference type="Proteomes" id="UP001152320">
    <property type="component" value="Chromosome 22"/>
</dbReference>
<evidence type="ECO:0000313" key="4">
    <source>
        <dbReference type="EMBL" id="KAJ8020750.1"/>
    </source>
</evidence>
<evidence type="ECO:0000256" key="2">
    <source>
        <dbReference type="SAM" id="SignalP"/>
    </source>
</evidence>
<dbReference type="InterPro" id="IPR011992">
    <property type="entry name" value="EF-hand-dom_pair"/>
</dbReference>
<feature type="chain" id="PRO_5040297266" description="EF-hand domain-containing protein" evidence="2">
    <location>
        <begin position="22"/>
        <end position="152"/>
    </location>
</feature>
<keyword evidence="5" id="KW-1185">Reference proteome</keyword>
<dbReference type="GO" id="GO:0005509">
    <property type="term" value="F:calcium ion binding"/>
    <property type="evidence" value="ECO:0007669"/>
    <property type="project" value="InterPro"/>
</dbReference>
<accession>A0A9Q1BBP5</accession>
<feature type="domain" description="EF-hand" evidence="3">
    <location>
        <begin position="68"/>
        <end position="99"/>
    </location>
</feature>
<sequence>MSSRSIIYALAFLTFVAVIDGCDQKSGKPKPIKHRKGREVEASIPIGESGFGLLLRPRNTKVAFKDYQAEQLFRTIDTNNNGMVDAAEWVDYSKDSSIWDFVALLGYVDIDDDEALSLDELFSVQIVEMNQAVKKEDITLSKGLVRHETVTQ</sequence>